<keyword evidence="3" id="KW-1185">Reference proteome</keyword>
<name>A0AAE0LB94_9CHLO</name>
<comment type="caution">
    <text evidence="2">The sequence shown here is derived from an EMBL/GenBank/DDBJ whole genome shotgun (WGS) entry which is preliminary data.</text>
</comment>
<protein>
    <submittedName>
        <fullName evidence="2">Uncharacterized protein</fullName>
    </submittedName>
</protein>
<evidence type="ECO:0000256" key="1">
    <source>
        <dbReference type="SAM" id="MobiDB-lite"/>
    </source>
</evidence>
<dbReference type="AlphaFoldDB" id="A0AAE0LB94"/>
<gene>
    <name evidence="2" type="ORF">CYMTET_13600</name>
</gene>
<evidence type="ECO:0000313" key="3">
    <source>
        <dbReference type="Proteomes" id="UP001190700"/>
    </source>
</evidence>
<feature type="region of interest" description="Disordered" evidence="1">
    <location>
        <begin position="1"/>
        <end position="37"/>
    </location>
</feature>
<accession>A0AAE0LB94</accession>
<dbReference type="EMBL" id="LGRX02005421">
    <property type="protein sequence ID" value="KAK3278465.1"/>
    <property type="molecule type" value="Genomic_DNA"/>
</dbReference>
<proteinExistence type="predicted"/>
<sequence>MIRTATASPSLHPPRRQPRSCTPLPGWTARPRQRSSDHDLAEWLVTWREWTGDLAEAGDLAGVAGDLAQWLWLAVSWWGRGDGVVTDLAEALAT</sequence>
<dbReference type="Proteomes" id="UP001190700">
    <property type="component" value="Unassembled WGS sequence"/>
</dbReference>
<organism evidence="2 3">
    <name type="scientific">Cymbomonas tetramitiformis</name>
    <dbReference type="NCBI Taxonomy" id="36881"/>
    <lineage>
        <taxon>Eukaryota</taxon>
        <taxon>Viridiplantae</taxon>
        <taxon>Chlorophyta</taxon>
        <taxon>Pyramimonadophyceae</taxon>
        <taxon>Pyramimonadales</taxon>
        <taxon>Pyramimonadaceae</taxon>
        <taxon>Cymbomonas</taxon>
    </lineage>
</organism>
<reference evidence="2 3" key="1">
    <citation type="journal article" date="2015" name="Genome Biol. Evol.">
        <title>Comparative Genomics of a Bacterivorous Green Alga Reveals Evolutionary Causalities and Consequences of Phago-Mixotrophic Mode of Nutrition.</title>
        <authorList>
            <person name="Burns J.A."/>
            <person name="Paasch A."/>
            <person name="Narechania A."/>
            <person name="Kim E."/>
        </authorList>
    </citation>
    <scope>NUCLEOTIDE SEQUENCE [LARGE SCALE GENOMIC DNA]</scope>
    <source>
        <strain evidence="2 3">PLY_AMNH</strain>
    </source>
</reference>
<evidence type="ECO:0000313" key="2">
    <source>
        <dbReference type="EMBL" id="KAK3278465.1"/>
    </source>
</evidence>